<proteinExistence type="predicted"/>
<reference evidence="2 3" key="1">
    <citation type="journal article" date="2019" name="Int. J. Syst. Evol. Microbiol.">
        <title>The Global Catalogue of Microorganisms (GCM) 10K type strain sequencing project: providing services to taxonomists for standard genome sequencing and annotation.</title>
        <authorList>
            <consortium name="The Broad Institute Genomics Platform"/>
            <consortium name="The Broad Institute Genome Sequencing Center for Infectious Disease"/>
            <person name="Wu L."/>
            <person name="Ma J."/>
        </authorList>
    </citation>
    <scope>NUCLEOTIDE SEQUENCE [LARGE SCALE GENOMIC DNA]</scope>
    <source>
        <strain evidence="2 3">JCM 15503</strain>
    </source>
</reference>
<sequence>MQQPDPEHQADAMRRLLDEAACRELVLRAATLADTGQADALAALFTADAHLTRPNGAALKGREAIARAYRERPAHRITVHLVCGTLFDEVGPDHAEATTRVLLWAADLRADSGPQGRAAEGRQIVGRFIDRFVRSAQGWRIDQRVACFDLHTPDLPQV</sequence>
<dbReference type="SUPFAM" id="SSF54427">
    <property type="entry name" value="NTF2-like"/>
    <property type="match status" value="1"/>
</dbReference>
<gene>
    <name evidence="2" type="ORF">GCM10009107_02870</name>
</gene>
<accession>A0ABN1JIZ2</accession>
<evidence type="ECO:0000259" key="1">
    <source>
        <dbReference type="Pfam" id="PF13577"/>
    </source>
</evidence>
<dbReference type="RefSeq" id="WP_231011719.1">
    <property type="nucleotide sequence ID" value="NZ_BAAAEW010000003.1"/>
</dbReference>
<dbReference type="Proteomes" id="UP001500279">
    <property type="component" value="Unassembled WGS sequence"/>
</dbReference>
<dbReference type="Pfam" id="PF13577">
    <property type="entry name" value="SnoaL_4"/>
    <property type="match status" value="1"/>
</dbReference>
<dbReference type="InterPro" id="IPR037401">
    <property type="entry name" value="SnoaL-like"/>
</dbReference>
<dbReference type="InterPro" id="IPR032710">
    <property type="entry name" value="NTF2-like_dom_sf"/>
</dbReference>
<evidence type="ECO:0000313" key="2">
    <source>
        <dbReference type="EMBL" id="GAA0740845.1"/>
    </source>
</evidence>
<dbReference type="EMBL" id="BAAAEW010000003">
    <property type="protein sequence ID" value="GAA0740845.1"/>
    <property type="molecule type" value="Genomic_DNA"/>
</dbReference>
<protein>
    <submittedName>
        <fullName evidence="2">Nuclear transport factor 2 family protein</fullName>
    </submittedName>
</protein>
<dbReference type="Gene3D" id="3.10.450.50">
    <property type="match status" value="1"/>
</dbReference>
<feature type="domain" description="SnoaL-like" evidence="1">
    <location>
        <begin position="14"/>
        <end position="144"/>
    </location>
</feature>
<keyword evidence="3" id="KW-1185">Reference proteome</keyword>
<comment type="caution">
    <text evidence="2">The sequence shown here is derived from an EMBL/GenBank/DDBJ whole genome shotgun (WGS) entry which is preliminary data.</text>
</comment>
<evidence type="ECO:0000313" key="3">
    <source>
        <dbReference type="Proteomes" id="UP001500279"/>
    </source>
</evidence>
<name>A0ABN1JIZ2_9BURK</name>
<organism evidence="2 3">
    <name type="scientific">Ideonella azotifigens</name>
    <dbReference type="NCBI Taxonomy" id="513160"/>
    <lineage>
        <taxon>Bacteria</taxon>
        <taxon>Pseudomonadati</taxon>
        <taxon>Pseudomonadota</taxon>
        <taxon>Betaproteobacteria</taxon>
        <taxon>Burkholderiales</taxon>
        <taxon>Sphaerotilaceae</taxon>
        <taxon>Ideonella</taxon>
    </lineage>
</organism>